<organism evidence="2 3">
    <name type="scientific">Acinetobacter colistiniresistens</name>
    <dbReference type="NCBI Taxonomy" id="280145"/>
    <lineage>
        <taxon>Bacteria</taxon>
        <taxon>Pseudomonadati</taxon>
        <taxon>Pseudomonadota</taxon>
        <taxon>Gammaproteobacteria</taxon>
        <taxon>Moraxellales</taxon>
        <taxon>Moraxellaceae</taxon>
        <taxon>Acinetobacter</taxon>
    </lineage>
</organism>
<gene>
    <name evidence="2" type="ORF">F907_01734</name>
</gene>
<dbReference type="EMBL" id="ATGK01000011">
    <property type="protein sequence ID" value="EPG37764.1"/>
    <property type="molecule type" value="Genomic_DNA"/>
</dbReference>
<evidence type="ECO:0000256" key="1">
    <source>
        <dbReference type="SAM" id="SignalP"/>
    </source>
</evidence>
<feature type="signal peptide" evidence="1">
    <location>
        <begin position="1"/>
        <end position="23"/>
    </location>
</feature>
<dbReference type="HOGENOM" id="CLU_2550644_0_0_6"/>
<reference evidence="2 3" key="1">
    <citation type="submission" date="2013-06" db="EMBL/GenBank/DDBJ databases">
        <title>The Genome Sequence of Acinetobacter sp. NIPH 2036.</title>
        <authorList>
            <consortium name="The Broad Institute Genome Sequencing Platform"/>
            <consortium name="The Broad Institute Genome Sequencing Center for Infectious Disease"/>
            <person name="Cerqueira G."/>
            <person name="Feldgarden M."/>
            <person name="Courvalin P."/>
            <person name="Perichon B."/>
            <person name="Grillot-Courvalin C."/>
            <person name="Clermont D."/>
            <person name="Rocha E."/>
            <person name="Yoon E.-J."/>
            <person name="Nemec A."/>
            <person name="Young S.K."/>
            <person name="Zeng Q."/>
            <person name="Gargeya S."/>
            <person name="Fitzgerald M."/>
            <person name="Abouelleil A."/>
            <person name="Alvarado L."/>
            <person name="Berlin A.M."/>
            <person name="Chapman S.B."/>
            <person name="Dewar J."/>
            <person name="Goldberg J."/>
            <person name="Griggs A."/>
            <person name="Gujja S."/>
            <person name="Hansen M."/>
            <person name="Howarth C."/>
            <person name="Imamovic A."/>
            <person name="Larimer J."/>
            <person name="McCowan C."/>
            <person name="Murphy C."/>
            <person name="Pearson M."/>
            <person name="Priest M."/>
            <person name="Roberts A."/>
            <person name="Saif S."/>
            <person name="Shea T."/>
            <person name="Sykes S."/>
            <person name="Wortman J."/>
            <person name="Nusbaum C."/>
            <person name="Birren B."/>
        </authorList>
    </citation>
    <scope>NUCLEOTIDE SEQUENCE [LARGE SCALE GENOMIC DNA]</scope>
    <source>
        <strain evidence="2 3">NIPH 2036</strain>
    </source>
</reference>
<dbReference type="AlphaFoldDB" id="S3TDK5"/>
<evidence type="ECO:0000313" key="3">
    <source>
        <dbReference type="Proteomes" id="UP000014559"/>
    </source>
</evidence>
<protein>
    <recommendedName>
        <fullName evidence="4">Beta-lactamase</fullName>
    </recommendedName>
</protein>
<proteinExistence type="predicted"/>
<sequence>MRSLLKSAITVVLFGSSLSVTMAATLEEQVKSLSEKGWQVGVSILDMENKRVSINGEPYRVCRRVNILRDYPDDKTKLYPRN</sequence>
<evidence type="ECO:0000313" key="2">
    <source>
        <dbReference type="EMBL" id="EPG37764.1"/>
    </source>
</evidence>
<feature type="chain" id="PRO_5004512739" description="Beta-lactamase" evidence="1">
    <location>
        <begin position="24"/>
        <end position="82"/>
    </location>
</feature>
<dbReference type="Proteomes" id="UP000014559">
    <property type="component" value="Unassembled WGS sequence"/>
</dbReference>
<name>S3TDK5_9GAMM</name>
<keyword evidence="1" id="KW-0732">Signal</keyword>
<comment type="caution">
    <text evidence="2">The sequence shown here is derived from an EMBL/GenBank/DDBJ whole genome shotgun (WGS) entry which is preliminary data.</text>
</comment>
<accession>S3TDK5</accession>
<evidence type="ECO:0008006" key="4">
    <source>
        <dbReference type="Google" id="ProtNLM"/>
    </source>
</evidence>